<dbReference type="RefSeq" id="WP_013633986.1">
    <property type="nucleotide sequence ID" value="NC_015177.1"/>
</dbReference>
<dbReference type="InterPro" id="IPR024370">
    <property type="entry name" value="PBP_domain"/>
</dbReference>
<sequence length="295" mass="33067">MNKYQFLVFFALVSALLSCNQKKERGENYTFGNAKIVSDESLFPIVDDEHLVFQTRYKKASIEMVYKPLKEALSLFLNDSIDVAVLPRQLTEEEKAVFAKKNVKVRTIKFAIDGIAVITSKSNPTEKITIDEIKAYLNGTTPDNAPVVVFDNAQSSTVEYLMENLNVKELNAKNIYALKTSEEVIRYVKDHPKAYGIISVSWIKRPTKDIEEAVNDIKCLAVKNKEGSYVEPTQSSLKTQKYPLTRDLYLIDCQGKAGLGTGFAAFLASDIGQRIILKSGIAPDSLPSRQIIIRK</sequence>
<organism evidence="3 4">
    <name type="scientific">Pseudopedobacter saltans (strain ATCC 51119 / DSM 12145 / JCM 21818 / CCUG 39354 / LMG 10337 / NBRC 100064 / NCIMB 13643)</name>
    <name type="common">Pedobacter saltans</name>
    <dbReference type="NCBI Taxonomy" id="762903"/>
    <lineage>
        <taxon>Bacteria</taxon>
        <taxon>Pseudomonadati</taxon>
        <taxon>Bacteroidota</taxon>
        <taxon>Sphingobacteriia</taxon>
        <taxon>Sphingobacteriales</taxon>
        <taxon>Sphingobacteriaceae</taxon>
        <taxon>Pseudopedobacter</taxon>
    </lineage>
</organism>
<dbReference type="InterPro" id="IPR050811">
    <property type="entry name" value="Phosphate_ABC_transporter"/>
</dbReference>
<dbReference type="AlphaFoldDB" id="F0S914"/>
<keyword evidence="1" id="KW-0732">Signal</keyword>
<reference evidence="3 4" key="1">
    <citation type="journal article" date="2011" name="Stand. Genomic Sci.">
        <title>Complete genome sequence of the gliding, heparinolytic Pedobacter saltans type strain (113).</title>
        <authorList>
            <person name="Liolios K."/>
            <person name="Sikorski J."/>
            <person name="Lu M."/>
            <person name="Nolan M."/>
            <person name="Lapidus A."/>
            <person name="Lucas S."/>
            <person name="Hammon N."/>
            <person name="Deshpande S."/>
            <person name="Cheng J.F."/>
            <person name="Tapia R."/>
            <person name="Han C."/>
            <person name="Goodwin L."/>
            <person name="Pitluck S."/>
            <person name="Huntemann M."/>
            <person name="Ivanova N."/>
            <person name="Pagani I."/>
            <person name="Mavromatis K."/>
            <person name="Ovchinikova G."/>
            <person name="Pati A."/>
            <person name="Chen A."/>
            <person name="Palaniappan K."/>
            <person name="Land M."/>
            <person name="Hauser L."/>
            <person name="Brambilla E.M."/>
            <person name="Kotsyurbenko O."/>
            <person name="Rohde M."/>
            <person name="Tindall B.J."/>
            <person name="Abt B."/>
            <person name="Goker M."/>
            <person name="Detter J.C."/>
            <person name="Woyke T."/>
            <person name="Bristow J."/>
            <person name="Eisen J.A."/>
            <person name="Markowitz V."/>
            <person name="Hugenholtz P."/>
            <person name="Klenk H.P."/>
            <person name="Kyrpides N.C."/>
        </authorList>
    </citation>
    <scope>NUCLEOTIDE SEQUENCE [LARGE SCALE GENOMIC DNA]</scope>
    <source>
        <strain evidence="4">ATCC 51119 / DSM 12145 / JCM 21818 / LMG 10337 / NBRC 100064 / NCIMB 13643</strain>
    </source>
</reference>
<protein>
    <submittedName>
        <fullName evidence="3">ABC-type phosphate transport system periplasmic component-like protein</fullName>
    </submittedName>
</protein>
<dbReference type="STRING" id="762903.Pedsa_2962"/>
<dbReference type="eggNOG" id="COG0226">
    <property type="taxonomic scope" value="Bacteria"/>
</dbReference>
<dbReference type="KEGG" id="psn:Pedsa_2962"/>
<dbReference type="HOGENOM" id="CLU_061152_1_0_10"/>
<gene>
    <name evidence="3" type="ordered locus">Pedsa_2962</name>
</gene>
<dbReference type="EMBL" id="CP002545">
    <property type="protein sequence ID" value="ADY53501.1"/>
    <property type="molecule type" value="Genomic_DNA"/>
</dbReference>
<dbReference type="PANTHER" id="PTHR30570">
    <property type="entry name" value="PERIPLASMIC PHOSPHATE BINDING COMPONENT OF PHOSPHATE ABC TRANSPORTER"/>
    <property type="match status" value="1"/>
</dbReference>
<dbReference type="PANTHER" id="PTHR30570:SF1">
    <property type="entry name" value="PHOSPHATE-BINDING PROTEIN PSTS"/>
    <property type="match status" value="1"/>
</dbReference>
<accession>F0S914</accession>
<evidence type="ECO:0000313" key="3">
    <source>
        <dbReference type="EMBL" id="ADY53501.1"/>
    </source>
</evidence>
<evidence type="ECO:0000256" key="1">
    <source>
        <dbReference type="ARBA" id="ARBA00022729"/>
    </source>
</evidence>
<proteinExistence type="predicted"/>
<reference evidence="4" key="2">
    <citation type="submission" date="2011-02" db="EMBL/GenBank/DDBJ databases">
        <title>The complete genome of Pedobacter saltans DSM 12145.</title>
        <authorList>
            <consortium name="US DOE Joint Genome Institute (JGI-PGF)"/>
            <person name="Lucas S."/>
            <person name="Copeland A."/>
            <person name="Lapidus A."/>
            <person name="Bruce D."/>
            <person name="Goodwin L."/>
            <person name="Pitluck S."/>
            <person name="Kyrpides N."/>
            <person name="Mavromatis K."/>
            <person name="Pagani I."/>
            <person name="Ivanova N."/>
            <person name="Ovchinnikova G."/>
            <person name="Lu M."/>
            <person name="Detter J.C."/>
            <person name="Han C."/>
            <person name="Land M."/>
            <person name="Hauser L."/>
            <person name="Markowitz V."/>
            <person name="Cheng J.-F."/>
            <person name="Hugenholtz P."/>
            <person name="Woyke T."/>
            <person name="Wu D."/>
            <person name="Tindall B."/>
            <person name="Pomrenke H.G."/>
            <person name="Brambilla E."/>
            <person name="Klenk H.-P."/>
            <person name="Eisen J.A."/>
        </authorList>
    </citation>
    <scope>NUCLEOTIDE SEQUENCE [LARGE SCALE GENOMIC DNA]</scope>
    <source>
        <strain evidence="4">ATCC 51119 / DSM 12145 / JCM 21818 / LMG 10337 / NBRC 100064 / NCIMB 13643</strain>
    </source>
</reference>
<evidence type="ECO:0000259" key="2">
    <source>
        <dbReference type="Pfam" id="PF12849"/>
    </source>
</evidence>
<dbReference type="Proteomes" id="UP000000310">
    <property type="component" value="Chromosome"/>
</dbReference>
<dbReference type="Pfam" id="PF12849">
    <property type="entry name" value="PBP_like_2"/>
    <property type="match status" value="1"/>
</dbReference>
<feature type="domain" description="PBP" evidence="2">
    <location>
        <begin position="30"/>
        <end position="270"/>
    </location>
</feature>
<dbReference type="OrthoDB" id="1450880at2"/>
<name>F0S914_PSESL</name>
<dbReference type="SUPFAM" id="SSF53850">
    <property type="entry name" value="Periplasmic binding protein-like II"/>
    <property type="match status" value="1"/>
</dbReference>
<evidence type="ECO:0000313" key="4">
    <source>
        <dbReference type="Proteomes" id="UP000000310"/>
    </source>
</evidence>
<dbReference type="PROSITE" id="PS51257">
    <property type="entry name" value="PROKAR_LIPOPROTEIN"/>
    <property type="match status" value="1"/>
</dbReference>
<dbReference type="Gene3D" id="3.40.190.10">
    <property type="entry name" value="Periplasmic binding protein-like II"/>
    <property type="match status" value="2"/>
</dbReference>
<keyword evidence="4" id="KW-1185">Reference proteome</keyword>